<evidence type="ECO:0000256" key="1">
    <source>
        <dbReference type="ARBA" id="ARBA00023015"/>
    </source>
</evidence>
<dbReference type="PROSITE" id="PS50043">
    <property type="entry name" value="HTH_LUXR_2"/>
    <property type="match status" value="1"/>
</dbReference>
<keyword evidence="4" id="KW-0812">Transmembrane</keyword>
<dbReference type="Pfam" id="PF00196">
    <property type="entry name" value="GerE"/>
    <property type="match status" value="1"/>
</dbReference>
<evidence type="ECO:0000256" key="3">
    <source>
        <dbReference type="ARBA" id="ARBA00023163"/>
    </source>
</evidence>
<protein>
    <submittedName>
        <fullName evidence="6">Response regulator transcription factor</fullName>
    </submittedName>
</protein>
<dbReference type="PRINTS" id="PR00038">
    <property type="entry name" value="HTHLUXR"/>
</dbReference>
<gene>
    <name evidence="6" type="ORF">J4050_09605</name>
</gene>
<dbReference type="EMBL" id="JAGEVF010000007">
    <property type="protein sequence ID" value="MBO3117004.1"/>
    <property type="molecule type" value="Genomic_DNA"/>
</dbReference>
<sequence length="345" mass="39799">MLFLLNSILCKAQYAFSGYINPEDSKSPVYLSLVEDYRKMSGAYSEQILTKTLADSTGYFQFTGDQLANQNRIYRIHIDKCSDSSNEVNHFNGDCSDSEAFLFIAKNTDTLSLPFSFGKQIFCAVESNNPGASAFLKIDSLKQDMKFAYGEFRSEANRKLNNKKWFRTLQEFGQNLEEPLAELYIYNYLSNRSSDLHSYYVQDLKTNTYYDALLDRLVSQYPNASYTKQYKGELESDRYMLGFNDGGKLNSYTYWLFGLLLLSLGLNVWLIYYQLKKQKNRSIALKSNLSKQETIVLEQLLLDKSNKEIAETLFLSVSTIKSHTNNIYKKLNVQSREEAKSLFIN</sequence>
<proteinExistence type="predicted"/>
<keyword evidence="7" id="KW-1185">Reference proteome</keyword>
<dbReference type="InterPro" id="IPR000792">
    <property type="entry name" value="Tscrpt_reg_LuxR_C"/>
</dbReference>
<organism evidence="6 7">
    <name type="scientific">Winogradskyella pelagia</name>
    <dbReference type="NCBI Taxonomy" id="2819984"/>
    <lineage>
        <taxon>Bacteria</taxon>
        <taxon>Pseudomonadati</taxon>
        <taxon>Bacteroidota</taxon>
        <taxon>Flavobacteriia</taxon>
        <taxon>Flavobacteriales</taxon>
        <taxon>Flavobacteriaceae</taxon>
        <taxon>Winogradskyella</taxon>
    </lineage>
</organism>
<feature type="domain" description="HTH luxR-type" evidence="5">
    <location>
        <begin position="282"/>
        <end position="345"/>
    </location>
</feature>
<evidence type="ECO:0000313" key="6">
    <source>
        <dbReference type="EMBL" id="MBO3117004.1"/>
    </source>
</evidence>
<keyword evidence="2" id="KW-0238">DNA-binding</keyword>
<dbReference type="SMART" id="SM00421">
    <property type="entry name" value="HTH_LUXR"/>
    <property type="match status" value="1"/>
</dbReference>
<dbReference type="SUPFAM" id="SSF46894">
    <property type="entry name" value="C-terminal effector domain of the bipartite response regulators"/>
    <property type="match status" value="1"/>
</dbReference>
<dbReference type="Gene3D" id="1.10.10.10">
    <property type="entry name" value="Winged helix-like DNA-binding domain superfamily/Winged helix DNA-binding domain"/>
    <property type="match status" value="1"/>
</dbReference>
<dbReference type="PANTHER" id="PTHR44688:SF16">
    <property type="entry name" value="DNA-BINDING TRANSCRIPTIONAL ACTIVATOR DEVR_DOSR"/>
    <property type="match status" value="1"/>
</dbReference>
<dbReference type="Proteomes" id="UP000676776">
    <property type="component" value="Unassembled WGS sequence"/>
</dbReference>
<keyword evidence="4" id="KW-1133">Transmembrane helix</keyword>
<reference evidence="6 7" key="1">
    <citation type="submission" date="2021-03" db="EMBL/GenBank/DDBJ databases">
        <title>Winogradskyella sp. nov., isolated from costal sediment.</title>
        <authorList>
            <person name="Gao C."/>
        </authorList>
    </citation>
    <scope>NUCLEOTIDE SEQUENCE [LARGE SCALE GENOMIC DNA]</scope>
    <source>
        <strain evidence="6 7">DF17</strain>
    </source>
</reference>
<dbReference type="PANTHER" id="PTHR44688">
    <property type="entry name" value="DNA-BINDING TRANSCRIPTIONAL ACTIVATOR DEVR_DOSR"/>
    <property type="match status" value="1"/>
</dbReference>
<dbReference type="PROSITE" id="PS00622">
    <property type="entry name" value="HTH_LUXR_1"/>
    <property type="match status" value="1"/>
</dbReference>
<feature type="transmembrane region" description="Helical" evidence="4">
    <location>
        <begin position="252"/>
        <end position="273"/>
    </location>
</feature>
<evidence type="ECO:0000259" key="5">
    <source>
        <dbReference type="PROSITE" id="PS50043"/>
    </source>
</evidence>
<comment type="caution">
    <text evidence="6">The sequence shown here is derived from an EMBL/GenBank/DDBJ whole genome shotgun (WGS) entry which is preliminary data.</text>
</comment>
<dbReference type="CDD" id="cd06170">
    <property type="entry name" value="LuxR_C_like"/>
    <property type="match status" value="1"/>
</dbReference>
<keyword evidence="4" id="KW-0472">Membrane</keyword>
<evidence type="ECO:0000256" key="2">
    <source>
        <dbReference type="ARBA" id="ARBA00023125"/>
    </source>
</evidence>
<name>A0ABS3T3H1_9FLAO</name>
<evidence type="ECO:0000256" key="4">
    <source>
        <dbReference type="SAM" id="Phobius"/>
    </source>
</evidence>
<evidence type="ECO:0000313" key="7">
    <source>
        <dbReference type="Proteomes" id="UP000676776"/>
    </source>
</evidence>
<accession>A0ABS3T3H1</accession>
<dbReference type="InterPro" id="IPR036388">
    <property type="entry name" value="WH-like_DNA-bd_sf"/>
</dbReference>
<keyword evidence="3" id="KW-0804">Transcription</keyword>
<keyword evidence="1" id="KW-0805">Transcription regulation</keyword>
<dbReference type="InterPro" id="IPR016032">
    <property type="entry name" value="Sig_transdc_resp-reg_C-effctor"/>
</dbReference>